<evidence type="ECO:0000313" key="1">
    <source>
        <dbReference type="EMBL" id="PMD46810.1"/>
    </source>
</evidence>
<sequence>MFGKNKKTYYQYGVSFQPGGGPQRAQLTLTSRNEDEINGADINYRLLDFCNKVTEIGLPELASDGRRHDNLKHASLIPGPRGSVVFTNQQQNFAALEANLGDEIGIWKSSSRS</sequence>
<dbReference type="OrthoDB" id="10361268at2759"/>
<dbReference type="EMBL" id="KZ613939">
    <property type="protein sequence ID" value="PMD46810.1"/>
    <property type="molecule type" value="Genomic_DNA"/>
</dbReference>
<reference evidence="1 2" key="1">
    <citation type="submission" date="2016-04" db="EMBL/GenBank/DDBJ databases">
        <title>A degradative enzymes factory behind the ericoid mycorrhizal symbiosis.</title>
        <authorList>
            <consortium name="DOE Joint Genome Institute"/>
            <person name="Martino E."/>
            <person name="Morin E."/>
            <person name="Grelet G."/>
            <person name="Kuo A."/>
            <person name="Kohler A."/>
            <person name="Daghino S."/>
            <person name="Barry K."/>
            <person name="Choi C."/>
            <person name="Cichocki N."/>
            <person name="Clum A."/>
            <person name="Copeland A."/>
            <person name="Hainaut M."/>
            <person name="Haridas S."/>
            <person name="Labutti K."/>
            <person name="Lindquist E."/>
            <person name="Lipzen A."/>
            <person name="Khouja H.-R."/>
            <person name="Murat C."/>
            <person name="Ohm R."/>
            <person name="Olson A."/>
            <person name="Spatafora J."/>
            <person name="Veneault-Fourrey C."/>
            <person name="Henrissat B."/>
            <person name="Grigoriev I."/>
            <person name="Martin F."/>
            <person name="Perotto S."/>
        </authorList>
    </citation>
    <scope>NUCLEOTIDE SEQUENCE [LARGE SCALE GENOMIC DNA]</scope>
    <source>
        <strain evidence="1 2">F</strain>
    </source>
</reference>
<evidence type="ECO:0000313" key="2">
    <source>
        <dbReference type="Proteomes" id="UP000235786"/>
    </source>
</evidence>
<dbReference type="AlphaFoldDB" id="A0A2J6S7S0"/>
<accession>A0A2J6S7S0</accession>
<protein>
    <submittedName>
        <fullName evidence="1">Uncharacterized protein</fullName>
    </submittedName>
</protein>
<dbReference type="Proteomes" id="UP000235786">
    <property type="component" value="Unassembled WGS sequence"/>
</dbReference>
<proteinExistence type="predicted"/>
<name>A0A2J6S7S0_HYAVF</name>
<keyword evidence="2" id="KW-1185">Reference proteome</keyword>
<gene>
    <name evidence="1" type="ORF">L207DRAFT_577653</name>
</gene>
<organism evidence="1 2">
    <name type="scientific">Hyaloscypha variabilis (strain UAMH 11265 / GT02V1 / F)</name>
    <name type="common">Meliniomyces variabilis</name>
    <dbReference type="NCBI Taxonomy" id="1149755"/>
    <lineage>
        <taxon>Eukaryota</taxon>
        <taxon>Fungi</taxon>
        <taxon>Dikarya</taxon>
        <taxon>Ascomycota</taxon>
        <taxon>Pezizomycotina</taxon>
        <taxon>Leotiomycetes</taxon>
        <taxon>Helotiales</taxon>
        <taxon>Hyaloscyphaceae</taxon>
        <taxon>Hyaloscypha</taxon>
        <taxon>Hyaloscypha variabilis</taxon>
    </lineage>
</organism>